<dbReference type="GO" id="GO:0005737">
    <property type="term" value="C:cytoplasm"/>
    <property type="evidence" value="ECO:0007669"/>
    <property type="project" value="UniProtKB-SubCell"/>
</dbReference>
<feature type="binding site" evidence="4">
    <location>
        <position position="134"/>
    </location>
    <ligand>
        <name>Ni(2+)</name>
        <dbReference type="ChEBI" id="CHEBI:49786"/>
        <note>for nickel-dependent acireductone dioxygenase activity</note>
    </ligand>
</feature>
<dbReference type="PANTHER" id="PTHR23418">
    <property type="entry name" value="ACIREDUCTONE DIOXYGENASE"/>
    <property type="match status" value="1"/>
</dbReference>
<evidence type="ECO:0000256" key="1">
    <source>
        <dbReference type="ARBA" id="ARBA00004413"/>
    </source>
</evidence>
<comment type="function">
    <text evidence="4">Catalyzes 2 different reactions between oxygen and the acireductone 1,2-dihydroxy-3-keto-5-methylthiopentene (DHK-MTPene) depending upon the metal bound in the active site. Fe-containing acireductone dioxygenase (Fe-ARD) produces formate and 2-keto-4-methylthiobutyrate (KMTB), the alpha-ketoacid precursor of methionine in the methionine recycle pathway. Ni-containing acireductone dioxygenase (Ni-ARD) produces methylthiopropionate, carbon monoxide and formate, and does not lie on the methionine recycle pathway.</text>
</comment>
<reference evidence="5 6" key="1">
    <citation type="journal article" date="2022" name="Nat. Genet.">
        <title>Improved pea reference genome and pan-genome highlight genomic features and evolutionary characteristics.</title>
        <authorList>
            <person name="Yang T."/>
            <person name="Liu R."/>
            <person name="Luo Y."/>
            <person name="Hu S."/>
            <person name="Wang D."/>
            <person name="Wang C."/>
            <person name="Pandey M.K."/>
            <person name="Ge S."/>
            <person name="Xu Q."/>
            <person name="Li N."/>
            <person name="Li G."/>
            <person name="Huang Y."/>
            <person name="Saxena R.K."/>
            <person name="Ji Y."/>
            <person name="Li M."/>
            <person name="Yan X."/>
            <person name="He Y."/>
            <person name="Liu Y."/>
            <person name="Wang X."/>
            <person name="Xiang C."/>
            <person name="Varshney R.K."/>
            <person name="Ding H."/>
            <person name="Gao S."/>
            <person name="Zong X."/>
        </authorList>
    </citation>
    <scope>NUCLEOTIDE SEQUENCE [LARGE SCALE GENOMIC DNA]</scope>
    <source>
        <strain evidence="5 6">cv. Zhongwan 6</strain>
    </source>
</reference>
<name>A0A9D5AAC3_PEA</name>
<dbReference type="GO" id="GO:0005634">
    <property type="term" value="C:nucleus"/>
    <property type="evidence" value="ECO:0007669"/>
    <property type="project" value="UniProtKB-SubCell"/>
</dbReference>
<comment type="caution">
    <text evidence="5">The sequence shown here is derived from an EMBL/GenBank/DDBJ whole genome shotgun (WGS) entry which is preliminary data.</text>
</comment>
<comment type="pathway">
    <text evidence="4">Amino-acid biosynthesis; L-methionine biosynthesis via salvage pathway; L-methionine from S-methyl-5-thio-alpha-D-ribose 1-phosphate: step 5/6.</text>
</comment>
<dbReference type="Gramene" id="Psat6g204320.1">
    <property type="protein sequence ID" value="Psat6g204320.1.cds"/>
    <property type="gene ID" value="Psat6g204320"/>
</dbReference>
<feature type="binding site" evidence="4">
    <location>
        <position position="89"/>
    </location>
    <ligand>
        <name>Fe(2+)</name>
        <dbReference type="ChEBI" id="CHEBI:29033"/>
        <note>for iron-dependent acireductone dioxygenase activity</note>
    </ligand>
</feature>
<keyword evidence="4" id="KW-0486">Methionine biosynthesis</keyword>
<keyword evidence="4" id="KW-0408">Iron</keyword>
<dbReference type="Pfam" id="PF03079">
    <property type="entry name" value="ARD"/>
    <property type="match status" value="1"/>
</dbReference>
<evidence type="ECO:0000313" key="5">
    <source>
        <dbReference type="EMBL" id="KAI5400716.1"/>
    </source>
</evidence>
<organism evidence="5 6">
    <name type="scientific">Pisum sativum</name>
    <name type="common">Garden pea</name>
    <name type="synonym">Lathyrus oleraceus</name>
    <dbReference type="NCBI Taxonomy" id="3888"/>
    <lineage>
        <taxon>Eukaryota</taxon>
        <taxon>Viridiplantae</taxon>
        <taxon>Streptophyta</taxon>
        <taxon>Embryophyta</taxon>
        <taxon>Tracheophyta</taxon>
        <taxon>Spermatophyta</taxon>
        <taxon>Magnoliopsida</taxon>
        <taxon>eudicotyledons</taxon>
        <taxon>Gunneridae</taxon>
        <taxon>Pentapetalae</taxon>
        <taxon>rosids</taxon>
        <taxon>fabids</taxon>
        <taxon>Fabales</taxon>
        <taxon>Fabaceae</taxon>
        <taxon>Papilionoideae</taxon>
        <taxon>50 kb inversion clade</taxon>
        <taxon>NPAAA clade</taxon>
        <taxon>Hologalegina</taxon>
        <taxon>IRL clade</taxon>
        <taxon>Fabeae</taxon>
        <taxon>Lathyrus</taxon>
    </lineage>
</organism>
<dbReference type="HAMAP" id="MF_03154">
    <property type="entry name" value="Salvage_MtnD_euk"/>
    <property type="match status" value="1"/>
</dbReference>
<dbReference type="Gramene" id="PSAT_LOCUS28221_t1">
    <property type="protein sequence ID" value="CAL5209638.1"/>
    <property type="gene ID" value="PSAT_LOCUS28221"/>
</dbReference>
<proteinExistence type="inferred from homology"/>
<keyword evidence="2 4" id="KW-0963">Cytoplasm</keyword>
<dbReference type="CDD" id="cd02232">
    <property type="entry name" value="cupin_ARD"/>
    <property type="match status" value="1"/>
</dbReference>
<dbReference type="Gramene" id="Psat06G0554200-T1">
    <property type="protein sequence ID" value="KAI5400716.1"/>
    <property type="gene ID" value="KIW84_065542"/>
</dbReference>
<feature type="binding site" evidence="4">
    <location>
        <position position="134"/>
    </location>
    <ligand>
        <name>Fe(2+)</name>
        <dbReference type="ChEBI" id="CHEBI:29033"/>
        <note>for iron-dependent acireductone dioxygenase activity</note>
    </ligand>
</feature>
<dbReference type="GO" id="GO:0005506">
    <property type="term" value="F:iron ion binding"/>
    <property type="evidence" value="ECO:0007669"/>
    <property type="project" value="UniProtKB-UniRule"/>
</dbReference>
<accession>A0A9D5AAC3</accession>
<keyword evidence="4" id="KW-0479">Metal-binding</keyword>
<feature type="binding site" evidence="4">
    <location>
        <position position="95"/>
    </location>
    <ligand>
        <name>Fe(2+)</name>
        <dbReference type="ChEBI" id="CHEBI:29033"/>
        <note>for iron-dependent acireductone dioxygenase activity</note>
    </ligand>
</feature>
<comment type="similarity">
    <text evidence="4">Belongs to the acireductone dioxygenase (ARD) family.</text>
</comment>
<evidence type="ECO:0000256" key="4">
    <source>
        <dbReference type="HAMAP-Rule" id="MF_03154"/>
    </source>
</evidence>
<dbReference type="Gene3D" id="2.60.120.10">
    <property type="entry name" value="Jelly Rolls"/>
    <property type="match status" value="1"/>
</dbReference>
<evidence type="ECO:0000313" key="6">
    <source>
        <dbReference type="Proteomes" id="UP001058974"/>
    </source>
</evidence>
<dbReference type="InterPro" id="IPR004313">
    <property type="entry name" value="ARD"/>
</dbReference>
<dbReference type="EMBL" id="JAMSHJ010000006">
    <property type="protein sequence ID" value="KAI5400716.1"/>
    <property type="molecule type" value="Genomic_DNA"/>
</dbReference>
<feature type="binding site" evidence="4">
    <location>
        <position position="95"/>
    </location>
    <ligand>
        <name>Ni(2+)</name>
        <dbReference type="ChEBI" id="CHEBI:49786"/>
        <note>for nickel-dependent acireductone dioxygenase activity</note>
    </ligand>
</feature>
<dbReference type="GO" id="GO:0016151">
    <property type="term" value="F:nickel cation binding"/>
    <property type="evidence" value="ECO:0007669"/>
    <property type="project" value="UniProtKB-UniRule"/>
</dbReference>
<keyword evidence="3 4" id="KW-0539">Nucleus</keyword>
<keyword evidence="6" id="KW-1185">Reference proteome</keyword>
<evidence type="ECO:0000256" key="2">
    <source>
        <dbReference type="ARBA" id="ARBA00022490"/>
    </source>
</evidence>
<dbReference type="GO" id="GO:0010308">
    <property type="term" value="F:acireductone dioxygenase (Ni2+-requiring) activity"/>
    <property type="evidence" value="ECO:0007669"/>
    <property type="project" value="UniProtKB-UniRule"/>
</dbReference>
<dbReference type="PANTHER" id="PTHR23418:SF4">
    <property type="entry name" value="ACIREDUCTONE DIOXYGENASE 4"/>
    <property type="match status" value="1"/>
</dbReference>
<dbReference type="EC" id="1.13.11.54" evidence="4"/>
<dbReference type="FunFam" id="2.60.120.10:FF:000031">
    <property type="entry name" value="1,2-dihydroxy-3-keto-5-methylthiopentene dioxygenase"/>
    <property type="match status" value="1"/>
</dbReference>
<comment type="cofactor">
    <cofactor evidence="4">
        <name>Fe(2+)</name>
        <dbReference type="ChEBI" id="CHEBI:29033"/>
    </cofactor>
    <cofactor evidence="4">
        <name>Ni(2+)</name>
        <dbReference type="ChEBI" id="CHEBI:49786"/>
    </cofactor>
    <text evidence="4">Binds either 1 Fe or Ni cation per monomer. Iron-binding promotes an acireductone dioxygenase reaction producing 2-keto-4-methylthiobutyrate, while nickel-binding promotes an acireductone dioxygenase reaction producing 3-(methylsulfanyl)propanoate.</text>
</comment>
<dbReference type="InterPro" id="IPR014710">
    <property type="entry name" value="RmlC-like_jellyroll"/>
</dbReference>
<keyword evidence="4" id="KW-0560">Oxidoreductase</keyword>
<sequence length="187" mass="22158">MAIQAWLMDDCNEDPRLPHLGNTTQFVSLDQLAELGVLYWNLNPNDYENDPELKKIREARGYSYMDVLDLCPQKVENYEEKLKNFYTEHIHEDEEIRYCLEGSGYFDIRDKGDRWIRIWIKAGDLIILPAGIYHRFTLDMSNYVKLMRLFMGEPVWTAHNRPQEDNPARKEYIKGFTEKTRVPLAAH</sequence>
<dbReference type="SUPFAM" id="SSF51182">
    <property type="entry name" value="RmlC-like cupins"/>
    <property type="match status" value="1"/>
</dbReference>
<feature type="binding site" evidence="4">
    <location>
        <position position="91"/>
    </location>
    <ligand>
        <name>Ni(2+)</name>
        <dbReference type="ChEBI" id="CHEBI:49786"/>
        <note>for nickel-dependent acireductone dioxygenase activity</note>
    </ligand>
</feature>
<comment type="subcellular location">
    <subcellularLocation>
        <location evidence="1">Cell membrane</location>
        <topology evidence="1">Peripheral membrane protein</topology>
        <orientation evidence="1">Cytoplasmic side</orientation>
    </subcellularLocation>
    <subcellularLocation>
        <location evidence="4">Cytoplasm</location>
    </subcellularLocation>
    <subcellularLocation>
        <location evidence="4">Nucleus</location>
    </subcellularLocation>
</comment>
<dbReference type="InterPro" id="IPR027496">
    <property type="entry name" value="ARD_euk"/>
</dbReference>
<dbReference type="InterPro" id="IPR011051">
    <property type="entry name" value="RmlC_Cupin_sf"/>
</dbReference>
<protein>
    <recommendedName>
        <fullName evidence="4">Acireductone dioxygenase</fullName>
    </recommendedName>
    <alternativeName>
        <fullName evidence="4">Acireductone dioxygenase (Fe(2+)-requiring)</fullName>
        <shortName evidence="4">ARD'</shortName>
        <shortName evidence="4">Fe-ARD</shortName>
        <ecNumber evidence="4">1.13.11.54</ecNumber>
    </alternativeName>
    <alternativeName>
        <fullName evidence="4">Acireductone dioxygenase (Ni(2+)-requiring)</fullName>
        <shortName evidence="4">ARD</shortName>
        <shortName evidence="4">Ni-ARD</shortName>
        <ecNumber evidence="4">1.13.11.53</ecNumber>
    </alternativeName>
</protein>
<dbReference type="GO" id="GO:0010309">
    <property type="term" value="F:acireductone dioxygenase [iron(II)-requiring] activity"/>
    <property type="evidence" value="ECO:0007669"/>
    <property type="project" value="UniProtKB-UniRule"/>
</dbReference>
<gene>
    <name evidence="5" type="ORF">KIW84_065542</name>
</gene>
<dbReference type="GO" id="GO:0019509">
    <property type="term" value="P:L-methionine salvage from methylthioadenosine"/>
    <property type="evidence" value="ECO:0007669"/>
    <property type="project" value="UniProtKB-UniRule"/>
</dbReference>
<comment type="catalytic activity">
    <reaction evidence="4">
        <text>1,2-dihydroxy-5-(methylsulfanyl)pent-1-en-3-one + O2 = 4-methylsulfanyl-2-oxobutanoate + formate + 2 H(+)</text>
        <dbReference type="Rhea" id="RHEA:24504"/>
        <dbReference type="ChEBI" id="CHEBI:15378"/>
        <dbReference type="ChEBI" id="CHEBI:15379"/>
        <dbReference type="ChEBI" id="CHEBI:15740"/>
        <dbReference type="ChEBI" id="CHEBI:16723"/>
        <dbReference type="ChEBI" id="CHEBI:49252"/>
        <dbReference type="EC" id="1.13.11.54"/>
    </reaction>
</comment>
<evidence type="ECO:0000256" key="3">
    <source>
        <dbReference type="ARBA" id="ARBA00023242"/>
    </source>
</evidence>
<dbReference type="OrthoDB" id="1867259at2759"/>
<comment type="catalytic activity">
    <reaction evidence="4">
        <text>1,2-dihydroxy-5-(methylsulfanyl)pent-1-en-3-one + O2 = 3-(methylsulfanyl)propanoate + CO + formate + 2 H(+)</text>
        <dbReference type="Rhea" id="RHEA:14161"/>
        <dbReference type="ChEBI" id="CHEBI:15378"/>
        <dbReference type="ChEBI" id="CHEBI:15379"/>
        <dbReference type="ChEBI" id="CHEBI:15740"/>
        <dbReference type="ChEBI" id="CHEBI:17245"/>
        <dbReference type="ChEBI" id="CHEBI:49016"/>
        <dbReference type="ChEBI" id="CHEBI:49252"/>
        <dbReference type="EC" id="1.13.11.53"/>
    </reaction>
</comment>
<dbReference type="GO" id="GO:0005886">
    <property type="term" value="C:plasma membrane"/>
    <property type="evidence" value="ECO:0007669"/>
    <property type="project" value="UniProtKB-SubCell"/>
</dbReference>
<feature type="binding site" evidence="4">
    <location>
        <position position="91"/>
    </location>
    <ligand>
        <name>Fe(2+)</name>
        <dbReference type="ChEBI" id="CHEBI:29033"/>
        <note>for iron-dependent acireductone dioxygenase activity</note>
    </ligand>
</feature>
<keyword evidence="4" id="KW-0223">Dioxygenase</keyword>
<keyword evidence="4" id="KW-0028">Amino-acid biosynthesis</keyword>
<feature type="binding site" evidence="4">
    <location>
        <position position="89"/>
    </location>
    <ligand>
        <name>Ni(2+)</name>
        <dbReference type="ChEBI" id="CHEBI:49786"/>
        <note>for nickel-dependent acireductone dioxygenase activity</note>
    </ligand>
</feature>
<dbReference type="AlphaFoldDB" id="A0A9D5AAC3"/>
<dbReference type="Proteomes" id="UP001058974">
    <property type="component" value="Chromosome 6"/>
</dbReference>
<keyword evidence="4" id="KW-0533">Nickel</keyword>
<dbReference type="EC" id="1.13.11.53" evidence="4"/>